<dbReference type="RefSeq" id="NP_803575.2">
    <property type="nucleotide sequence ID" value="NC_004629.1"/>
</dbReference>
<reference evidence="1 2" key="1">
    <citation type="journal article" date="2002" name="J. Mol. Biol.">
        <title>The genome of bacteriophage phiKZ of Pseudomonas aeruginosa.</title>
        <authorList>
            <person name="Mesyanzhinov V.V."/>
            <person name="Robben J."/>
            <person name="Grymonprez B."/>
            <person name="Kostyuchenko V.A."/>
            <person name="Bourkaltseva M.V."/>
            <person name="Sykilinda N.N."/>
            <person name="Krylov V.N."/>
            <person name="Volckaert G."/>
        </authorList>
    </citation>
    <scope>NUCLEOTIDE SEQUENCE</scope>
</reference>
<proteinExistence type="predicted"/>
<sequence>MEIHKLTSLFIEQDIPNEERCVRLRKTVDTLVNKHCSKLTGRRRLRAVAEITRHVDDYCRLWK</sequence>
<keyword evidence="2" id="KW-1185">Reference proteome</keyword>
<evidence type="ECO:0000313" key="1">
    <source>
        <dbReference type="EMBL" id="AAL82910.2"/>
    </source>
</evidence>
<evidence type="ECO:0000313" key="2">
    <source>
        <dbReference type="Proteomes" id="UP000002098"/>
    </source>
</evidence>
<protein>
    <submittedName>
        <fullName evidence="1">PHIKZ009</fullName>
    </submittedName>
</protein>
<dbReference type="KEGG" id="vg:1258390"/>
<accession>Q8SDF3</accession>
<organism evidence="1 2">
    <name type="scientific">Pseudomonas phage phiKZ</name>
    <dbReference type="NCBI Taxonomy" id="2905945"/>
    <lineage>
        <taxon>Viruses</taxon>
        <taxon>Duplodnaviria</taxon>
        <taxon>Heunggongvirae</taxon>
        <taxon>Uroviricota</taxon>
        <taxon>Caudoviricetes</taxon>
        <taxon>Chimalliviridae</taxon>
        <taxon>Phikzvirus</taxon>
        <taxon>Phikzvirus phiKZ</taxon>
    </lineage>
</organism>
<name>Q8SDF3_BPDPK</name>
<organismHost>
    <name type="scientific">Pseudomonas aeruginosa</name>
    <dbReference type="NCBI Taxonomy" id="287"/>
</organismHost>
<dbReference type="EMBL" id="AF399011">
    <property type="protein sequence ID" value="AAL82910.2"/>
    <property type="molecule type" value="Genomic_DNA"/>
</dbReference>
<dbReference type="Proteomes" id="UP000002098">
    <property type="component" value="Segment"/>
</dbReference>
<dbReference type="GeneID" id="1258390"/>